<dbReference type="RefSeq" id="WP_308704383.1">
    <property type="nucleotide sequence ID" value="NZ_AP027463.1"/>
</dbReference>
<keyword evidence="2" id="KW-0378">Hydrolase</keyword>
<dbReference type="CDD" id="cd18785">
    <property type="entry name" value="SF2_C"/>
    <property type="match status" value="1"/>
</dbReference>
<dbReference type="PANTHER" id="PTHR47396:SF1">
    <property type="entry name" value="ATP-DEPENDENT HELICASE IRC3-RELATED"/>
    <property type="match status" value="1"/>
</dbReference>
<protein>
    <submittedName>
        <fullName evidence="2">DEAD/DEAH box helicase family protein</fullName>
    </submittedName>
</protein>
<dbReference type="PROSITE" id="PS51192">
    <property type="entry name" value="HELICASE_ATP_BIND_1"/>
    <property type="match status" value="1"/>
</dbReference>
<dbReference type="PANTHER" id="PTHR47396">
    <property type="entry name" value="TYPE I RESTRICTION ENZYME ECOKI R PROTEIN"/>
    <property type="match status" value="1"/>
</dbReference>
<dbReference type="InterPro" id="IPR006935">
    <property type="entry name" value="Helicase/UvrB_N"/>
</dbReference>
<dbReference type="InterPro" id="IPR027417">
    <property type="entry name" value="P-loop_NTPase"/>
</dbReference>
<gene>
    <name evidence="2" type="ORF">RA086_00350</name>
</gene>
<keyword evidence="2" id="KW-0347">Helicase</keyword>
<dbReference type="InterPro" id="IPR014001">
    <property type="entry name" value="Helicase_ATP-bd"/>
</dbReference>
<keyword evidence="2" id="KW-0067">ATP-binding</keyword>
<organism evidence="2 3">
    <name type="scientific">Lactiplantibacillus brownii</name>
    <dbReference type="NCBI Taxonomy" id="3069269"/>
    <lineage>
        <taxon>Bacteria</taxon>
        <taxon>Bacillati</taxon>
        <taxon>Bacillota</taxon>
        <taxon>Bacilli</taxon>
        <taxon>Lactobacillales</taxon>
        <taxon>Lactobacillaceae</taxon>
        <taxon>Lactiplantibacillus</taxon>
    </lineage>
</organism>
<feature type="domain" description="Helicase ATP-binding" evidence="1">
    <location>
        <begin position="9"/>
        <end position="174"/>
    </location>
</feature>
<reference evidence="2 3" key="1">
    <citation type="journal article" date="2023" name="Int. J. Syst. Evol. Microbiol.">
        <title>Lactiplantibacillus brownii sp. nov., a novel psychrotolerant species isolated from sauerkraut.</title>
        <authorList>
            <person name="Heng Y.C."/>
            <person name="Silvaraju S."/>
            <person name="Lee J.K.Y."/>
            <person name="Kittelmann S."/>
        </authorList>
    </citation>
    <scope>NUCLEOTIDE SEQUENCE [LARGE SCALE GENOMIC DNA]</scope>
    <source>
        <strain evidence="2 3">WILCCON 0030</strain>
    </source>
</reference>
<dbReference type="SUPFAM" id="SSF52540">
    <property type="entry name" value="P-loop containing nucleoside triphosphate hydrolases"/>
    <property type="match status" value="2"/>
</dbReference>
<evidence type="ECO:0000313" key="3">
    <source>
        <dbReference type="Proteomes" id="UP001227831"/>
    </source>
</evidence>
<dbReference type="SMART" id="SM00487">
    <property type="entry name" value="DEXDc"/>
    <property type="match status" value="1"/>
</dbReference>
<dbReference type="CDD" id="cd17926">
    <property type="entry name" value="DEXHc_RE"/>
    <property type="match status" value="1"/>
</dbReference>
<dbReference type="InterPro" id="IPR050742">
    <property type="entry name" value="Helicase_Restrict-Modif_Enz"/>
</dbReference>
<evidence type="ECO:0000259" key="1">
    <source>
        <dbReference type="PROSITE" id="PS51192"/>
    </source>
</evidence>
<sequence>MRPEQQQAQQALLKKAMGVLAARTGFGKTVVAASLIAQRKCSTLVIVNNRALAQQWQAQLAKFLTIADEPLVEYTRTGRKRKKNVIGSYYGNQKRLSQLVDVATIQTLSRLKNVAEFTQAYGMVIVDEVHHLAAVTFDEVVKQIAAKFIYVLSATPYRRDGWDPIIFMRAGQIVYKTAKIDEQQVLTTKRSLILRLTNWGMLNSDQFKDQTIHENYEAILADRDRNQLIAADIVANFKAGRHQLVLTRRLAQIELLRQCLPKTLAAKIFELSGHQKATQNRETIQKITDSTAPYIIFATSNYVGEGVDIQSIDTLLLAMPVSWKGNVEQYLGRLNRNLAHKTDLRVYDYVDLFVPMLARMYQKRLRTYRELDYQLVVDNPQQVVAIYRGQNGYQQLVQAIKAAKGQSMIGVVSLTQPILKFIQQLNPATITVVITANLQAAMPLRYQQLVKTGVRVQVGATVLNTIIIDEQTVWYDYEELLGKAHQGYALKFGSAALAAHFKKLFDPEAKLF</sequence>
<keyword evidence="3" id="KW-1185">Reference proteome</keyword>
<keyword evidence="2" id="KW-0547">Nucleotide-binding</keyword>
<accession>A0ABU1A582</accession>
<comment type="caution">
    <text evidence="2">The sequence shown here is derived from an EMBL/GenBank/DDBJ whole genome shotgun (WGS) entry which is preliminary data.</text>
</comment>
<dbReference type="GO" id="GO:0004386">
    <property type="term" value="F:helicase activity"/>
    <property type="evidence" value="ECO:0007669"/>
    <property type="project" value="UniProtKB-KW"/>
</dbReference>
<dbReference type="EMBL" id="JAVCWF010000001">
    <property type="protein sequence ID" value="MDQ7936098.1"/>
    <property type="molecule type" value="Genomic_DNA"/>
</dbReference>
<evidence type="ECO:0000313" key="2">
    <source>
        <dbReference type="EMBL" id="MDQ7936098.1"/>
    </source>
</evidence>
<proteinExistence type="predicted"/>
<dbReference type="Gene3D" id="3.40.50.300">
    <property type="entry name" value="P-loop containing nucleotide triphosphate hydrolases"/>
    <property type="match status" value="2"/>
</dbReference>
<dbReference type="Pfam" id="PF04851">
    <property type="entry name" value="ResIII"/>
    <property type="match status" value="1"/>
</dbReference>
<name>A0ABU1A582_9LACO</name>
<dbReference type="Proteomes" id="UP001227831">
    <property type="component" value="Unassembled WGS sequence"/>
</dbReference>